<feature type="region of interest" description="Disordered" evidence="13">
    <location>
        <begin position="1"/>
        <end position="54"/>
    </location>
</feature>
<evidence type="ECO:0000256" key="10">
    <source>
        <dbReference type="ARBA" id="ARBA00023242"/>
    </source>
</evidence>
<dbReference type="PANTHER" id="PTHR47428:SF1">
    <property type="entry name" value="REGULATORY PROTEIN MIG1-RELATED"/>
    <property type="match status" value="1"/>
</dbReference>
<feature type="region of interest" description="Disordered" evidence="13">
    <location>
        <begin position="384"/>
        <end position="462"/>
    </location>
</feature>
<keyword evidence="7" id="KW-0805">Transcription regulation</keyword>
<comment type="subcellular location">
    <subcellularLocation>
        <location evidence="1">Nucleus</location>
    </subcellularLocation>
</comment>
<reference evidence="15" key="1">
    <citation type="submission" date="2022-06" db="EMBL/GenBank/DDBJ databases">
        <authorList>
            <consortium name="SYNGENTA / RWTH Aachen University"/>
        </authorList>
    </citation>
    <scope>NUCLEOTIDE SEQUENCE</scope>
</reference>
<accession>A0AAV0BMY4</accession>
<evidence type="ECO:0000256" key="1">
    <source>
        <dbReference type="ARBA" id="ARBA00004123"/>
    </source>
</evidence>
<keyword evidence="4" id="KW-0677">Repeat</keyword>
<dbReference type="FunFam" id="3.30.160.60:FF:000089">
    <property type="entry name" value="DNA-binding protein creA"/>
    <property type="match status" value="1"/>
</dbReference>
<gene>
    <name evidence="15" type="ORF">PPACK8108_LOCUS23376</name>
</gene>
<dbReference type="Gene3D" id="3.30.160.60">
    <property type="entry name" value="Classic Zinc Finger"/>
    <property type="match status" value="2"/>
</dbReference>
<dbReference type="InterPro" id="IPR013087">
    <property type="entry name" value="Znf_C2H2_type"/>
</dbReference>
<protein>
    <submittedName>
        <fullName evidence="15">Expressed protein</fullName>
    </submittedName>
</protein>
<dbReference type="PROSITE" id="PS00028">
    <property type="entry name" value="ZINC_FINGER_C2H2_1"/>
    <property type="match status" value="2"/>
</dbReference>
<keyword evidence="16" id="KW-1185">Reference proteome</keyword>
<evidence type="ECO:0000259" key="14">
    <source>
        <dbReference type="PROSITE" id="PS50157"/>
    </source>
</evidence>
<evidence type="ECO:0000313" key="16">
    <source>
        <dbReference type="Proteomes" id="UP001153365"/>
    </source>
</evidence>
<evidence type="ECO:0000256" key="12">
    <source>
        <dbReference type="PROSITE-ProRule" id="PRU00042"/>
    </source>
</evidence>
<feature type="domain" description="C2H2-type" evidence="14">
    <location>
        <begin position="56"/>
        <end position="83"/>
    </location>
</feature>
<dbReference type="FunFam" id="3.30.160.60:FF:000152">
    <property type="entry name" value="DNA-binding protein creA"/>
    <property type="match status" value="1"/>
</dbReference>
<dbReference type="GO" id="GO:0005634">
    <property type="term" value="C:nucleus"/>
    <property type="evidence" value="ECO:0007669"/>
    <property type="project" value="UniProtKB-SubCell"/>
</dbReference>
<evidence type="ECO:0000256" key="5">
    <source>
        <dbReference type="ARBA" id="ARBA00022771"/>
    </source>
</evidence>
<keyword evidence="8" id="KW-0238">DNA-binding</keyword>
<comment type="similarity">
    <text evidence="11">Belongs to the creA/MIG C2H2-type zinc-finger protein family.</text>
</comment>
<dbReference type="GO" id="GO:0008270">
    <property type="term" value="F:zinc ion binding"/>
    <property type="evidence" value="ECO:0007669"/>
    <property type="project" value="UniProtKB-KW"/>
</dbReference>
<sequence>MSFQPSSSMHPYPSPNSNSSINNLSNRPEKSSSQSLARNADSSTHATPRSKIPRPYKCPVCDRAFYRLEHQTRHIRTHTGEKPHQCTHPGCDKKFSRSDELTRHARIHSHPAQRKKNRSTLGINSESSGMINRCSKYQSRHSYQPEGIKNLRTMVVVPGAQLNSASIDPSLPLLVSSTSVMDSNVLKTSPSTSFNSLDQSSRLRSDFDQSAYNSSRQCLATEGLISSAYPTEHPAASDLNHVSSGCLPMHSQLSTGNLSPGFQPYRRQCLTNPKNFPEQSIPSHSRSYSAYSHEILAPRPLHPTHRWSSHNDLSKTNPVLHGDSDQLCAKISSMSNNLEDQRERQTREIDIYQQGFQEENINCYGHYGRPTPQSVDDLARHPHLVSSNRPRSHHRSHRHSFQPYSHSSSTTASRAPSPFQSHSDLSDDEDSRLYPHQAFSCSQGSNVPAPSPLSAQFTPSTSPVLGPMRDLSLIPTNALHGNQCDLPRLPHAPPQDIHSPNAVVLPPLRLSSSISSNSISPSNNVYVCRSESDASVVSLSAPRFSIASVVPLSPESQLFGVAVASQCIQHPLDSTLQECCFESSSPKPLALVGSFASEQKPEPDSANHRGRLVDILNGGEAPLTRRGTESRCKLPPLSSITRICEDTTSTPFTQLDCRTNGAAKYHGVTGPADYATTNNFAASSASNVSLSYQSRSAPVSRVNSPPNSPRLSKLPPINDHMGRSVTLQHQALNDEDCNNQQSVRKQNSRFTGSRIKNQFGLQMTPIEKNSCKESKNWKSNELLTSKGDDWQRKDKKCRTRSGSFCSDSSSDSEDQLAIRDLTLGKRVGAQPRNFGNKSSLFI</sequence>
<dbReference type="PROSITE" id="PS50157">
    <property type="entry name" value="ZINC_FINGER_C2H2_2"/>
    <property type="match status" value="2"/>
</dbReference>
<evidence type="ECO:0000256" key="11">
    <source>
        <dbReference type="ARBA" id="ARBA00038023"/>
    </source>
</evidence>
<dbReference type="GO" id="GO:0000978">
    <property type="term" value="F:RNA polymerase II cis-regulatory region sequence-specific DNA binding"/>
    <property type="evidence" value="ECO:0007669"/>
    <property type="project" value="TreeGrafter"/>
</dbReference>
<keyword evidence="10" id="KW-0539">Nucleus</keyword>
<dbReference type="Pfam" id="PF00096">
    <property type="entry name" value="zf-C2H2"/>
    <property type="match status" value="2"/>
</dbReference>
<feature type="compositionally biased region" description="Polar residues" evidence="13">
    <location>
        <begin position="439"/>
        <end position="462"/>
    </location>
</feature>
<dbReference type="InterPro" id="IPR036236">
    <property type="entry name" value="Znf_C2H2_sf"/>
</dbReference>
<organism evidence="15 16">
    <name type="scientific">Phakopsora pachyrhizi</name>
    <name type="common">Asian soybean rust disease fungus</name>
    <dbReference type="NCBI Taxonomy" id="170000"/>
    <lineage>
        <taxon>Eukaryota</taxon>
        <taxon>Fungi</taxon>
        <taxon>Dikarya</taxon>
        <taxon>Basidiomycota</taxon>
        <taxon>Pucciniomycotina</taxon>
        <taxon>Pucciniomycetes</taxon>
        <taxon>Pucciniales</taxon>
        <taxon>Phakopsoraceae</taxon>
        <taxon>Phakopsora</taxon>
    </lineage>
</organism>
<feature type="compositionally biased region" description="Basic residues" evidence="13">
    <location>
        <begin position="390"/>
        <end position="400"/>
    </location>
</feature>
<evidence type="ECO:0000256" key="4">
    <source>
        <dbReference type="ARBA" id="ARBA00022737"/>
    </source>
</evidence>
<feature type="region of interest" description="Disordered" evidence="13">
    <location>
        <begin position="696"/>
        <end position="720"/>
    </location>
</feature>
<keyword evidence="2" id="KW-0678">Repressor</keyword>
<proteinExistence type="inferred from homology"/>
<dbReference type="SMART" id="SM00355">
    <property type="entry name" value="ZnF_C2H2"/>
    <property type="match status" value="2"/>
</dbReference>
<keyword evidence="5 12" id="KW-0863">Zinc-finger</keyword>
<evidence type="ECO:0000256" key="2">
    <source>
        <dbReference type="ARBA" id="ARBA00022491"/>
    </source>
</evidence>
<dbReference type="AlphaFoldDB" id="A0AAV0BMY4"/>
<dbReference type="PANTHER" id="PTHR47428">
    <property type="entry name" value="REGULATORY PROTEIN MIG1-RELATED"/>
    <property type="match status" value="1"/>
</dbReference>
<feature type="compositionally biased region" description="Low complexity" evidence="13">
    <location>
        <begin position="405"/>
        <end position="418"/>
    </location>
</feature>
<comment type="caution">
    <text evidence="15">The sequence shown here is derived from an EMBL/GenBank/DDBJ whole genome shotgun (WGS) entry which is preliminary data.</text>
</comment>
<evidence type="ECO:0000256" key="3">
    <source>
        <dbReference type="ARBA" id="ARBA00022723"/>
    </source>
</evidence>
<feature type="compositionally biased region" description="Low complexity" evidence="13">
    <location>
        <begin position="696"/>
        <end position="712"/>
    </location>
</feature>
<keyword evidence="6" id="KW-0862">Zinc</keyword>
<keyword evidence="3" id="KW-0479">Metal-binding</keyword>
<evidence type="ECO:0000256" key="6">
    <source>
        <dbReference type="ARBA" id="ARBA00022833"/>
    </source>
</evidence>
<evidence type="ECO:0000313" key="15">
    <source>
        <dbReference type="EMBL" id="CAH7688409.1"/>
    </source>
</evidence>
<name>A0AAV0BMY4_PHAPC</name>
<feature type="region of interest" description="Disordered" evidence="13">
    <location>
        <begin position="97"/>
        <end position="127"/>
    </location>
</feature>
<evidence type="ECO:0000256" key="8">
    <source>
        <dbReference type="ARBA" id="ARBA00023125"/>
    </source>
</evidence>
<evidence type="ECO:0000256" key="7">
    <source>
        <dbReference type="ARBA" id="ARBA00023015"/>
    </source>
</evidence>
<dbReference type="GO" id="GO:0000433">
    <property type="term" value="P:carbon catabolite repression of transcription from RNA polymerase II promoter by glucose"/>
    <property type="evidence" value="ECO:0007669"/>
    <property type="project" value="TreeGrafter"/>
</dbReference>
<feature type="domain" description="C2H2-type" evidence="14">
    <location>
        <begin position="84"/>
        <end position="115"/>
    </location>
</feature>
<evidence type="ECO:0000256" key="9">
    <source>
        <dbReference type="ARBA" id="ARBA00023163"/>
    </source>
</evidence>
<dbReference type="Proteomes" id="UP001153365">
    <property type="component" value="Unassembled WGS sequence"/>
</dbReference>
<dbReference type="EMBL" id="CALTRL010005981">
    <property type="protein sequence ID" value="CAH7688409.1"/>
    <property type="molecule type" value="Genomic_DNA"/>
</dbReference>
<keyword evidence="9" id="KW-0804">Transcription</keyword>
<feature type="compositionally biased region" description="Basic residues" evidence="13">
    <location>
        <begin position="104"/>
        <end position="118"/>
    </location>
</feature>
<dbReference type="SUPFAM" id="SSF57667">
    <property type="entry name" value="beta-beta-alpha zinc fingers"/>
    <property type="match status" value="1"/>
</dbReference>
<feature type="compositionally biased region" description="Low complexity" evidence="13">
    <location>
        <begin position="1"/>
        <end position="26"/>
    </location>
</feature>
<dbReference type="InterPro" id="IPR051007">
    <property type="entry name" value="creA/MIG_C2H2-ZnF"/>
</dbReference>
<feature type="compositionally biased region" description="Polar residues" evidence="13">
    <location>
        <begin position="31"/>
        <end position="47"/>
    </location>
</feature>
<evidence type="ECO:0000256" key="13">
    <source>
        <dbReference type="SAM" id="MobiDB-lite"/>
    </source>
</evidence>
<dbReference type="GO" id="GO:0005737">
    <property type="term" value="C:cytoplasm"/>
    <property type="evidence" value="ECO:0007669"/>
    <property type="project" value="TreeGrafter"/>
</dbReference>